<feature type="transmembrane region" description="Helical" evidence="8">
    <location>
        <begin position="78"/>
        <end position="99"/>
    </location>
</feature>
<comment type="subcellular location">
    <subcellularLocation>
        <location evidence="1">Membrane</location>
        <topology evidence="1">Multi-pass membrane protein</topology>
    </subcellularLocation>
</comment>
<gene>
    <name evidence="10" type="ORF">SAMN06265371_11089</name>
</gene>
<protein>
    <submittedName>
        <fullName evidence="10">Lycopene cyclase domain-containing protein</fullName>
    </submittedName>
</protein>
<organism evidence="10 11">
    <name type="scientific">Lutibacter agarilyticus</name>
    <dbReference type="NCBI Taxonomy" id="1109740"/>
    <lineage>
        <taxon>Bacteria</taxon>
        <taxon>Pseudomonadati</taxon>
        <taxon>Bacteroidota</taxon>
        <taxon>Flavobacteriia</taxon>
        <taxon>Flavobacteriales</taxon>
        <taxon>Flavobacteriaceae</taxon>
        <taxon>Lutibacter</taxon>
    </lineage>
</organism>
<keyword evidence="11" id="KW-1185">Reference proteome</keyword>
<dbReference type="OrthoDB" id="5195186at2"/>
<keyword evidence="6 8" id="KW-0472">Membrane</keyword>
<dbReference type="NCBIfam" id="TIGR03462">
    <property type="entry name" value="CarR_dom_SF"/>
    <property type="match status" value="2"/>
</dbReference>
<feature type="transmembrane region" description="Helical" evidence="8">
    <location>
        <begin position="134"/>
        <end position="151"/>
    </location>
</feature>
<feature type="domain" description="Lycopene cyclase" evidence="9">
    <location>
        <begin position="130"/>
        <end position="223"/>
    </location>
</feature>
<keyword evidence="7" id="KW-0413">Isomerase</keyword>
<reference evidence="10 11" key="1">
    <citation type="submission" date="2017-06" db="EMBL/GenBank/DDBJ databases">
        <authorList>
            <person name="Kim H.J."/>
            <person name="Triplett B.A."/>
        </authorList>
    </citation>
    <scope>NUCLEOTIDE SEQUENCE [LARGE SCALE GENOMIC DNA]</scope>
    <source>
        <strain evidence="10 11">DSM 29150</strain>
    </source>
</reference>
<evidence type="ECO:0000256" key="3">
    <source>
        <dbReference type="ARBA" id="ARBA00022692"/>
    </source>
</evidence>
<comment type="pathway">
    <text evidence="2">Carotenoid biosynthesis.</text>
</comment>
<keyword evidence="3 8" id="KW-0812">Transmembrane</keyword>
<evidence type="ECO:0000256" key="5">
    <source>
        <dbReference type="ARBA" id="ARBA00022989"/>
    </source>
</evidence>
<feature type="transmembrane region" description="Helical" evidence="8">
    <location>
        <begin position="111"/>
        <end position="128"/>
    </location>
</feature>
<sequence length="232" mass="27208">MTYLYLLINIASFSVPFIYSFEKKMRFIQYWKSVFLVIILVAIPFLIWDVIFTKNGVWGFNPAYYLGVTIYGLPLEEILFFICIPYASIFTHYAFQYFFKDTQLSNKLTRFITVNLLTTAVIVLVFSFPKAYTTVNFSLFLSLMMYALVVKDKILNRFYITFLLVLVPFFIVNGLLTGSFIEEQVVWYNNAENLGVRIGTVPVEDTFYAFNMLYMALILIEKFKPKFKNKIV</sequence>
<evidence type="ECO:0000256" key="8">
    <source>
        <dbReference type="SAM" id="Phobius"/>
    </source>
</evidence>
<dbReference type="Proteomes" id="UP000198384">
    <property type="component" value="Unassembled WGS sequence"/>
</dbReference>
<evidence type="ECO:0000256" key="7">
    <source>
        <dbReference type="ARBA" id="ARBA00023235"/>
    </source>
</evidence>
<feature type="domain" description="Lycopene cyclase" evidence="9">
    <location>
        <begin position="3"/>
        <end position="92"/>
    </location>
</feature>
<proteinExistence type="predicted"/>
<evidence type="ECO:0000256" key="4">
    <source>
        <dbReference type="ARBA" id="ARBA00022746"/>
    </source>
</evidence>
<evidence type="ECO:0000256" key="2">
    <source>
        <dbReference type="ARBA" id="ARBA00004829"/>
    </source>
</evidence>
<keyword evidence="4" id="KW-0125">Carotenoid biosynthesis</keyword>
<feature type="transmembrane region" description="Helical" evidence="8">
    <location>
        <begin position="201"/>
        <end position="220"/>
    </location>
</feature>
<name>A0A238YRT2_9FLAO</name>
<dbReference type="GO" id="GO:0016117">
    <property type="term" value="P:carotenoid biosynthetic process"/>
    <property type="evidence" value="ECO:0007669"/>
    <property type="project" value="UniProtKB-KW"/>
</dbReference>
<dbReference type="AlphaFoldDB" id="A0A238YRT2"/>
<dbReference type="GO" id="GO:0045436">
    <property type="term" value="F:lycopene beta cyclase activity"/>
    <property type="evidence" value="ECO:0007669"/>
    <property type="project" value="UniProtKB-ARBA"/>
</dbReference>
<accession>A0A238YRT2</accession>
<dbReference type="GO" id="GO:0016872">
    <property type="term" value="F:intramolecular lyase activity"/>
    <property type="evidence" value="ECO:0007669"/>
    <property type="project" value="InterPro"/>
</dbReference>
<evidence type="ECO:0000313" key="11">
    <source>
        <dbReference type="Proteomes" id="UP000198384"/>
    </source>
</evidence>
<evidence type="ECO:0000256" key="6">
    <source>
        <dbReference type="ARBA" id="ARBA00023136"/>
    </source>
</evidence>
<evidence type="ECO:0000259" key="9">
    <source>
        <dbReference type="Pfam" id="PF18916"/>
    </source>
</evidence>
<keyword evidence="5 8" id="KW-1133">Transmembrane helix</keyword>
<dbReference type="GO" id="GO:0016020">
    <property type="term" value="C:membrane"/>
    <property type="evidence" value="ECO:0007669"/>
    <property type="project" value="UniProtKB-SubCell"/>
</dbReference>
<feature type="transmembrane region" description="Helical" evidence="8">
    <location>
        <begin position="6"/>
        <end position="22"/>
    </location>
</feature>
<feature type="transmembrane region" description="Helical" evidence="8">
    <location>
        <begin position="158"/>
        <end position="181"/>
    </location>
</feature>
<feature type="transmembrane region" description="Helical" evidence="8">
    <location>
        <begin position="34"/>
        <end position="58"/>
    </location>
</feature>
<dbReference type="Pfam" id="PF18916">
    <property type="entry name" value="Lycopene_cyc"/>
    <property type="match status" value="2"/>
</dbReference>
<dbReference type="RefSeq" id="WP_089382658.1">
    <property type="nucleotide sequence ID" value="NZ_FZNT01000010.1"/>
</dbReference>
<evidence type="ECO:0000313" key="10">
    <source>
        <dbReference type="EMBL" id="SNR73313.1"/>
    </source>
</evidence>
<dbReference type="InterPro" id="IPR017825">
    <property type="entry name" value="Lycopene_cyclase_dom"/>
</dbReference>
<dbReference type="EMBL" id="FZNT01000010">
    <property type="protein sequence ID" value="SNR73313.1"/>
    <property type="molecule type" value="Genomic_DNA"/>
</dbReference>
<evidence type="ECO:0000256" key="1">
    <source>
        <dbReference type="ARBA" id="ARBA00004141"/>
    </source>
</evidence>